<feature type="compositionally biased region" description="Basic and acidic residues" evidence="1">
    <location>
        <begin position="129"/>
        <end position="145"/>
    </location>
</feature>
<organism evidence="2 3">
    <name type="scientific">Microbulbifer agarilyticus</name>
    <dbReference type="NCBI Taxonomy" id="260552"/>
    <lineage>
        <taxon>Bacteria</taxon>
        <taxon>Pseudomonadati</taxon>
        <taxon>Pseudomonadota</taxon>
        <taxon>Gammaproteobacteria</taxon>
        <taxon>Cellvibrionales</taxon>
        <taxon>Microbulbiferaceae</taxon>
        <taxon>Microbulbifer</taxon>
    </lineage>
</organism>
<dbReference type="Proteomes" id="UP000188219">
    <property type="component" value="Chromosome"/>
</dbReference>
<feature type="compositionally biased region" description="Basic and acidic residues" evidence="1">
    <location>
        <begin position="292"/>
        <end position="301"/>
    </location>
</feature>
<dbReference type="EMBL" id="CP019650">
    <property type="protein sequence ID" value="AQQ68405.1"/>
    <property type="molecule type" value="Genomic_DNA"/>
</dbReference>
<feature type="compositionally biased region" description="Basic and acidic residues" evidence="1">
    <location>
        <begin position="178"/>
        <end position="191"/>
    </location>
</feature>
<accession>A0A1Q2M6N1</accession>
<evidence type="ECO:0000313" key="2">
    <source>
        <dbReference type="EMBL" id="AQQ68405.1"/>
    </source>
</evidence>
<feature type="compositionally biased region" description="Low complexity" evidence="1">
    <location>
        <begin position="17"/>
        <end position="26"/>
    </location>
</feature>
<name>A0A1Q2M6N1_9GAMM</name>
<feature type="region of interest" description="Disordered" evidence="1">
    <location>
        <begin position="1"/>
        <end position="26"/>
    </location>
</feature>
<evidence type="ECO:0000313" key="3">
    <source>
        <dbReference type="Proteomes" id="UP000188219"/>
    </source>
</evidence>
<evidence type="ECO:0000256" key="1">
    <source>
        <dbReference type="SAM" id="MobiDB-lite"/>
    </source>
</evidence>
<feature type="compositionally biased region" description="Polar residues" evidence="1">
    <location>
        <begin position="50"/>
        <end position="68"/>
    </location>
</feature>
<dbReference type="AlphaFoldDB" id="A0A1Q2M6N1"/>
<dbReference type="STRING" id="260552.Mag101_12760"/>
<sequence length="335" mass="36265">MSGRKKNRKHRHGQPPHELLNELSSLHELLGSDMEADIPLLDQVAGPAASGNTAQPQQTAPAKPTESSPAPKAQPRPLEEADLPILFSPIDEELEDEYAPVLSDADRELLRPLQDLPRTVAADSAQPETPKEKRPKPEPAKKSEAQADSMSASREEFQPGLFDSPRKKAEPSANPAPKKSEPTPEPAEKKAQASADASTAKSEAQADSAKPGEDKAQTIKTKPAPQRSGAENPFLPAHIRARLTGGRVPRPEDLATAKPKTEAIAPESQPTTDQVQAEQPAATESQASESTDEPKEPSAREKLIEQLMAEQLPELERQLRANITALVDEIYPEQE</sequence>
<dbReference type="RefSeq" id="WP_077405624.1">
    <property type="nucleotide sequence ID" value="NZ_CP019650.1"/>
</dbReference>
<dbReference type="KEGG" id="maga:Mag101_12760"/>
<feature type="compositionally biased region" description="Basic and acidic residues" evidence="1">
    <location>
        <begin position="249"/>
        <end position="261"/>
    </location>
</feature>
<proteinExistence type="predicted"/>
<keyword evidence="3" id="KW-1185">Reference proteome</keyword>
<feature type="region of interest" description="Disordered" evidence="1">
    <location>
        <begin position="38"/>
        <end position="301"/>
    </location>
</feature>
<feature type="compositionally biased region" description="Polar residues" evidence="1">
    <location>
        <begin position="268"/>
        <end position="289"/>
    </location>
</feature>
<gene>
    <name evidence="2" type="ORF">Mag101_12760</name>
</gene>
<protein>
    <submittedName>
        <fullName evidence="2">Uncharacterized protein</fullName>
    </submittedName>
</protein>
<dbReference type="OrthoDB" id="5702411at2"/>
<feature type="compositionally biased region" description="Basic residues" evidence="1">
    <location>
        <begin position="1"/>
        <end position="14"/>
    </location>
</feature>
<reference evidence="2" key="1">
    <citation type="submission" date="2017-02" db="EMBL/GenBank/DDBJ databases">
        <title>Genome of Microbulbifer agarilyticus GP101.</title>
        <authorList>
            <person name="Jung J."/>
            <person name="Bae S.S."/>
            <person name="Baek K."/>
        </authorList>
    </citation>
    <scope>NUCLEOTIDE SEQUENCE [LARGE SCALE GENOMIC DNA]</scope>
    <source>
        <strain evidence="2">GP101</strain>
    </source>
</reference>